<evidence type="ECO:0000313" key="3">
    <source>
        <dbReference type="EMBL" id="CAD9061888.1"/>
    </source>
</evidence>
<gene>
    <name evidence="3" type="ORF">VBRA1451_LOCUS16958</name>
</gene>
<dbReference type="Pfam" id="PF16029">
    <property type="entry name" value="DUF4787"/>
    <property type="match status" value="1"/>
</dbReference>
<accession>A0A7S1P676</accession>
<dbReference type="PANTHER" id="PTHR35455">
    <property type="entry name" value="UNNAMED PRODUCT"/>
    <property type="match status" value="1"/>
</dbReference>
<evidence type="ECO:0000256" key="2">
    <source>
        <dbReference type="SAM" id="SignalP"/>
    </source>
</evidence>
<feature type="region of interest" description="Disordered" evidence="1">
    <location>
        <begin position="98"/>
        <end position="148"/>
    </location>
</feature>
<evidence type="ECO:0000256" key="1">
    <source>
        <dbReference type="SAM" id="MobiDB-lite"/>
    </source>
</evidence>
<feature type="chain" id="PRO_5031142314" evidence="2">
    <location>
        <begin position="20"/>
        <end position="148"/>
    </location>
</feature>
<protein>
    <submittedName>
        <fullName evidence="3">Uncharacterized protein</fullName>
    </submittedName>
</protein>
<proteinExistence type="predicted"/>
<dbReference type="PANTHER" id="PTHR35455:SF1">
    <property type="entry name" value="AGAP005842-PA"/>
    <property type="match status" value="1"/>
</dbReference>
<dbReference type="EMBL" id="HBGB01028997">
    <property type="protein sequence ID" value="CAD9061888.1"/>
    <property type="molecule type" value="Transcribed_RNA"/>
</dbReference>
<sequence>MKISIALACLSPLLMTAHSKPHAHHSQTSKAWRTRRQSCSRNECGHLPIEENDGCVDKCVSPICYNEVYVSDPLERGEIDRRRRNEFNGCLKRHDAHRFHSNAVNNDKGGQADRHESGGAGQDEQDAQDMADEMASEEHGHGHYEARR</sequence>
<organism evidence="3">
    <name type="scientific">Vitrella brassicaformis</name>
    <dbReference type="NCBI Taxonomy" id="1169539"/>
    <lineage>
        <taxon>Eukaryota</taxon>
        <taxon>Sar</taxon>
        <taxon>Alveolata</taxon>
        <taxon>Colpodellida</taxon>
        <taxon>Vitrellaceae</taxon>
        <taxon>Vitrella</taxon>
    </lineage>
</organism>
<name>A0A7S1P676_9ALVE</name>
<feature type="compositionally biased region" description="Basic and acidic residues" evidence="1">
    <location>
        <begin position="136"/>
        <end position="148"/>
    </location>
</feature>
<feature type="compositionally biased region" description="Acidic residues" evidence="1">
    <location>
        <begin position="123"/>
        <end position="135"/>
    </location>
</feature>
<dbReference type="InterPro" id="IPR031985">
    <property type="entry name" value="DUF4787"/>
</dbReference>
<dbReference type="AlphaFoldDB" id="A0A7S1P676"/>
<reference evidence="3" key="1">
    <citation type="submission" date="2021-01" db="EMBL/GenBank/DDBJ databases">
        <authorList>
            <person name="Corre E."/>
            <person name="Pelletier E."/>
            <person name="Niang G."/>
            <person name="Scheremetjew M."/>
            <person name="Finn R."/>
            <person name="Kale V."/>
            <person name="Holt S."/>
            <person name="Cochrane G."/>
            <person name="Meng A."/>
            <person name="Brown T."/>
            <person name="Cohen L."/>
        </authorList>
    </citation>
    <scope>NUCLEOTIDE SEQUENCE</scope>
    <source>
        <strain evidence="3">CCMP3346</strain>
    </source>
</reference>
<keyword evidence="2" id="KW-0732">Signal</keyword>
<feature type="signal peptide" evidence="2">
    <location>
        <begin position="1"/>
        <end position="19"/>
    </location>
</feature>